<name>A0ABV1B216_9FIRM</name>
<dbReference type="Proteomes" id="UP001469749">
    <property type="component" value="Unassembled WGS sequence"/>
</dbReference>
<organism evidence="2 3">
    <name type="scientific">Coprococcus intestinihominis</name>
    <dbReference type="NCBI Taxonomy" id="3133154"/>
    <lineage>
        <taxon>Bacteria</taxon>
        <taxon>Bacillati</taxon>
        <taxon>Bacillota</taxon>
        <taxon>Clostridia</taxon>
        <taxon>Lachnospirales</taxon>
        <taxon>Lachnospiraceae</taxon>
        <taxon>Coprococcus</taxon>
    </lineage>
</organism>
<evidence type="ECO:0000313" key="3">
    <source>
        <dbReference type="Proteomes" id="UP001469749"/>
    </source>
</evidence>
<dbReference type="InterPro" id="IPR045707">
    <property type="entry name" value="DUF6063"/>
</dbReference>
<protein>
    <submittedName>
        <fullName evidence="2">DUF6063 family protein</fullName>
    </submittedName>
</protein>
<proteinExistence type="predicted"/>
<keyword evidence="3" id="KW-1185">Reference proteome</keyword>
<sequence>MDHRNLDKAMEIFACLITGETVGRENHRDLYEAYSSQAEVYDILDAVLKKSNLRLYEYHNTLYVTAGDENRVFGYTNDELKKAIGLRLNRELFLAYLIIYDVMTLFYETTSGEAALTYVKTDMVIESTTALLSGVMARLETIVQNDIEENSFRTLALLWDELPLMAENDDISTLKAARGSKTGFVKLVFNFLITQALFVESAGKYYITDRMRALVENYFDSCKGRLYEVIEQSRRGNMENIERKRQGDVKEPVQDRNSKTEEDEENAAY</sequence>
<reference evidence="2 3" key="1">
    <citation type="submission" date="2024-03" db="EMBL/GenBank/DDBJ databases">
        <title>Human intestinal bacterial collection.</title>
        <authorList>
            <person name="Pauvert C."/>
            <person name="Hitch T.C.A."/>
            <person name="Clavel T."/>
        </authorList>
    </citation>
    <scope>NUCLEOTIDE SEQUENCE [LARGE SCALE GENOMIC DNA]</scope>
    <source>
        <strain evidence="2 3">CLA-AA-H190</strain>
    </source>
</reference>
<comment type="caution">
    <text evidence="2">The sequence shown here is derived from an EMBL/GenBank/DDBJ whole genome shotgun (WGS) entry which is preliminary data.</text>
</comment>
<evidence type="ECO:0000313" key="2">
    <source>
        <dbReference type="EMBL" id="MEQ2364431.1"/>
    </source>
</evidence>
<accession>A0ABV1B216</accession>
<gene>
    <name evidence="2" type="ORF">WMO25_04890</name>
</gene>
<feature type="region of interest" description="Disordered" evidence="1">
    <location>
        <begin position="238"/>
        <end position="269"/>
    </location>
</feature>
<feature type="compositionally biased region" description="Basic and acidic residues" evidence="1">
    <location>
        <begin position="238"/>
        <end position="260"/>
    </location>
</feature>
<dbReference type="EMBL" id="JBBMEK010000039">
    <property type="protein sequence ID" value="MEQ2364431.1"/>
    <property type="molecule type" value="Genomic_DNA"/>
</dbReference>
<dbReference type="RefSeq" id="WP_015513891.1">
    <property type="nucleotide sequence ID" value="NZ_JBBMEK010000039.1"/>
</dbReference>
<evidence type="ECO:0000256" key="1">
    <source>
        <dbReference type="SAM" id="MobiDB-lite"/>
    </source>
</evidence>
<dbReference type="Pfam" id="PF19539">
    <property type="entry name" value="DUF6063"/>
    <property type="match status" value="1"/>
</dbReference>